<feature type="compositionally biased region" description="Basic and acidic residues" evidence="2">
    <location>
        <begin position="9"/>
        <end position="22"/>
    </location>
</feature>
<feature type="domain" description="CCHC-type" evidence="3">
    <location>
        <begin position="152"/>
        <end position="167"/>
    </location>
</feature>
<dbReference type="AlphaFoldDB" id="A0A833QJR1"/>
<keyword evidence="1" id="KW-0863">Zinc-finger</keyword>
<dbReference type="Gene3D" id="4.10.60.10">
    <property type="entry name" value="Zinc finger, CCHC-type"/>
    <property type="match status" value="3"/>
</dbReference>
<accession>A0A833QJR1</accession>
<dbReference type="InterPro" id="IPR036875">
    <property type="entry name" value="Znf_CCHC_sf"/>
</dbReference>
<dbReference type="Proteomes" id="UP000623129">
    <property type="component" value="Unassembled WGS sequence"/>
</dbReference>
<keyword evidence="1" id="KW-0479">Metal-binding</keyword>
<evidence type="ECO:0000256" key="1">
    <source>
        <dbReference type="PROSITE-ProRule" id="PRU00047"/>
    </source>
</evidence>
<dbReference type="PANTHER" id="PTHR46978:SF1">
    <property type="entry name" value="ZINC KNUCKLE (CCHC-TYPE) FAMILY PROTEIN"/>
    <property type="match status" value="1"/>
</dbReference>
<feature type="region of interest" description="Disordered" evidence="2">
    <location>
        <begin position="1"/>
        <end position="82"/>
    </location>
</feature>
<feature type="compositionally biased region" description="Basic and acidic residues" evidence="2">
    <location>
        <begin position="294"/>
        <end position="303"/>
    </location>
</feature>
<dbReference type="SMART" id="SM00343">
    <property type="entry name" value="ZnF_C2HC"/>
    <property type="match status" value="7"/>
</dbReference>
<dbReference type="OrthoDB" id="427960at2759"/>
<organism evidence="4 5">
    <name type="scientific">Carex littledalei</name>
    <dbReference type="NCBI Taxonomy" id="544730"/>
    <lineage>
        <taxon>Eukaryota</taxon>
        <taxon>Viridiplantae</taxon>
        <taxon>Streptophyta</taxon>
        <taxon>Embryophyta</taxon>
        <taxon>Tracheophyta</taxon>
        <taxon>Spermatophyta</taxon>
        <taxon>Magnoliopsida</taxon>
        <taxon>Liliopsida</taxon>
        <taxon>Poales</taxon>
        <taxon>Cyperaceae</taxon>
        <taxon>Cyperoideae</taxon>
        <taxon>Cariceae</taxon>
        <taxon>Carex</taxon>
        <taxon>Carex subgen. Euthyceras</taxon>
    </lineage>
</organism>
<evidence type="ECO:0000256" key="2">
    <source>
        <dbReference type="SAM" id="MobiDB-lite"/>
    </source>
</evidence>
<dbReference type="EMBL" id="SWLB01000023">
    <property type="protein sequence ID" value="KAF3323814.1"/>
    <property type="molecule type" value="Genomic_DNA"/>
</dbReference>
<protein>
    <submittedName>
        <fullName evidence="4">Cold shock protein 1</fullName>
    </submittedName>
</protein>
<gene>
    <name evidence="4" type="ORF">FCM35_KLT12545</name>
</gene>
<feature type="domain" description="CCHC-type" evidence="3">
    <location>
        <begin position="259"/>
        <end position="273"/>
    </location>
</feature>
<feature type="region of interest" description="Disordered" evidence="2">
    <location>
        <begin position="287"/>
        <end position="422"/>
    </location>
</feature>
<dbReference type="GO" id="GO:0008270">
    <property type="term" value="F:zinc ion binding"/>
    <property type="evidence" value="ECO:0007669"/>
    <property type="project" value="UniProtKB-KW"/>
</dbReference>
<dbReference type="Pfam" id="PF00098">
    <property type="entry name" value="zf-CCHC"/>
    <property type="match status" value="4"/>
</dbReference>
<evidence type="ECO:0000313" key="4">
    <source>
        <dbReference type="EMBL" id="KAF3323814.1"/>
    </source>
</evidence>
<dbReference type="PROSITE" id="PS50158">
    <property type="entry name" value="ZF_CCHC"/>
    <property type="match status" value="4"/>
</dbReference>
<evidence type="ECO:0000313" key="5">
    <source>
        <dbReference type="Proteomes" id="UP000623129"/>
    </source>
</evidence>
<feature type="domain" description="CCHC-type" evidence="3">
    <location>
        <begin position="133"/>
        <end position="148"/>
    </location>
</feature>
<keyword evidence="1" id="KW-0862">Zinc</keyword>
<proteinExistence type="predicted"/>
<dbReference type="InterPro" id="IPR001878">
    <property type="entry name" value="Znf_CCHC"/>
</dbReference>
<keyword evidence="5" id="KW-1185">Reference proteome</keyword>
<feature type="compositionally biased region" description="Polar residues" evidence="2">
    <location>
        <begin position="388"/>
        <end position="398"/>
    </location>
</feature>
<name>A0A833QJR1_9POAL</name>
<dbReference type="SUPFAM" id="SSF57756">
    <property type="entry name" value="Retrovirus zinc finger-like domains"/>
    <property type="match status" value="3"/>
</dbReference>
<reference evidence="4" key="1">
    <citation type="submission" date="2020-01" db="EMBL/GenBank/DDBJ databases">
        <title>Genome sequence of Kobresia littledalei, the first chromosome-level genome in the family Cyperaceae.</title>
        <authorList>
            <person name="Qu G."/>
        </authorList>
    </citation>
    <scope>NUCLEOTIDE SEQUENCE</scope>
    <source>
        <strain evidence="4">C.B.Clarke</strain>
        <tissue evidence="4">Leaf</tissue>
    </source>
</reference>
<evidence type="ECO:0000259" key="3">
    <source>
        <dbReference type="PROSITE" id="PS50158"/>
    </source>
</evidence>
<feature type="domain" description="CCHC-type" evidence="3">
    <location>
        <begin position="111"/>
        <end position="124"/>
    </location>
</feature>
<sequence>MAPRWRPKGKSDPSDEAHKAEEVVVLTSSDDEKANEDLSLAVPQADISEAEPITAAPEVRNSSVSLTDAELPGTKEPVFTDENEAPDNKILRKLLRGARYFDPGETLLGMCFNCGEEGHMAANCLAEKKKKPCFRCGQFGHFGKDCTQGQYCYTCKKNGHKAKECPEKNKNASEDSKVCLKCCDVGHDMFSCASNYPPDDMKEIQCYVCKKEGHLCCAVVSDSSTKVVSCYNCAELGHTGAGCAKPRRETGTVVTPILCYKCGGEGHFARGCRITNRSIVRSVLGITPKSKKSTMREREEKFGFRSAPEGKMGMKRKGVQYDKKGSTSTPPKSRRKGGMLEVRDDFPSSSSKKFKPKIFGQKDRSYENSGYERDYSTPYSSEKRRWQGQASPRTNNHWNQHKPRYPESRYSNSHTRFSHTYE</sequence>
<comment type="caution">
    <text evidence="4">The sequence shown here is derived from an EMBL/GenBank/DDBJ whole genome shotgun (WGS) entry which is preliminary data.</text>
</comment>
<dbReference type="PANTHER" id="PTHR46978">
    <property type="entry name" value="ZINC KNUCKLE (CCHC-TYPE) FAMILY PROTEIN"/>
    <property type="match status" value="1"/>
</dbReference>
<dbReference type="GO" id="GO:0003676">
    <property type="term" value="F:nucleic acid binding"/>
    <property type="evidence" value="ECO:0007669"/>
    <property type="project" value="InterPro"/>
</dbReference>
<feature type="compositionally biased region" description="Basic and acidic residues" evidence="2">
    <location>
        <begin position="360"/>
        <end position="385"/>
    </location>
</feature>